<dbReference type="EMBL" id="MHIM01000035">
    <property type="protein sequence ID" value="OGY51494.1"/>
    <property type="molecule type" value="Genomic_DNA"/>
</dbReference>
<feature type="transmembrane region" description="Helical" evidence="1">
    <location>
        <begin position="7"/>
        <end position="26"/>
    </location>
</feature>
<evidence type="ECO:0000256" key="1">
    <source>
        <dbReference type="SAM" id="Phobius"/>
    </source>
</evidence>
<sequence>MNKTVKIIFGLLIMALVFSVVILPQFQVQAVNEITTGLNNAVKDTDLPHSTPDLKTAIGKIVQTFLGFLGVLAVVLIIYAGFLWLTAGGDPSKVDKAKGYIKNAVIGLIIILAAYIITSFVITKITETLK</sequence>
<keyword evidence="1" id="KW-1133">Transmembrane helix</keyword>
<dbReference type="Pfam" id="PF18895">
    <property type="entry name" value="T4SS_pilin"/>
    <property type="match status" value="1"/>
</dbReference>
<protein>
    <recommendedName>
        <fullName evidence="4">TrbC/VIRB2 family protein</fullName>
    </recommendedName>
</protein>
<dbReference type="Proteomes" id="UP000177376">
    <property type="component" value="Unassembled WGS sequence"/>
</dbReference>
<dbReference type="InterPro" id="IPR043993">
    <property type="entry name" value="T4SS_pilin"/>
</dbReference>
<evidence type="ECO:0000313" key="3">
    <source>
        <dbReference type="Proteomes" id="UP000177376"/>
    </source>
</evidence>
<organism evidence="2 3">
    <name type="scientific">Candidatus Buchananbacteria bacterium RIFCSPLOWO2_01_FULL_39_33</name>
    <dbReference type="NCBI Taxonomy" id="1797543"/>
    <lineage>
        <taxon>Bacteria</taxon>
        <taxon>Candidatus Buchananiibacteriota</taxon>
    </lineage>
</organism>
<proteinExistence type="predicted"/>
<reference evidence="2 3" key="1">
    <citation type="journal article" date="2016" name="Nat. Commun.">
        <title>Thousands of microbial genomes shed light on interconnected biogeochemical processes in an aquifer system.</title>
        <authorList>
            <person name="Anantharaman K."/>
            <person name="Brown C.T."/>
            <person name="Hug L.A."/>
            <person name="Sharon I."/>
            <person name="Castelle C.J."/>
            <person name="Probst A.J."/>
            <person name="Thomas B.C."/>
            <person name="Singh A."/>
            <person name="Wilkins M.J."/>
            <person name="Karaoz U."/>
            <person name="Brodie E.L."/>
            <person name="Williams K.H."/>
            <person name="Hubbard S.S."/>
            <person name="Banfield J.F."/>
        </authorList>
    </citation>
    <scope>NUCLEOTIDE SEQUENCE [LARGE SCALE GENOMIC DNA]</scope>
</reference>
<feature type="transmembrane region" description="Helical" evidence="1">
    <location>
        <begin position="65"/>
        <end position="87"/>
    </location>
</feature>
<dbReference type="AlphaFoldDB" id="A0A1G1YGX5"/>
<keyword evidence="1" id="KW-0472">Membrane</keyword>
<dbReference type="NCBIfam" id="NF045849">
    <property type="entry name" value="ICE_MMCAP2_0565"/>
    <property type="match status" value="1"/>
</dbReference>
<feature type="transmembrane region" description="Helical" evidence="1">
    <location>
        <begin position="99"/>
        <end position="122"/>
    </location>
</feature>
<evidence type="ECO:0008006" key="4">
    <source>
        <dbReference type="Google" id="ProtNLM"/>
    </source>
</evidence>
<evidence type="ECO:0000313" key="2">
    <source>
        <dbReference type="EMBL" id="OGY51494.1"/>
    </source>
</evidence>
<accession>A0A1G1YGX5</accession>
<name>A0A1G1YGX5_9BACT</name>
<comment type="caution">
    <text evidence="2">The sequence shown here is derived from an EMBL/GenBank/DDBJ whole genome shotgun (WGS) entry which is preliminary data.</text>
</comment>
<keyword evidence="1" id="KW-0812">Transmembrane</keyword>
<gene>
    <name evidence="2" type="ORF">A3A02_03730</name>
</gene>